<dbReference type="InterPro" id="IPR041101">
    <property type="entry name" value="Transp_inhibit"/>
</dbReference>
<dbReference type="Gene3D" id="1.20.1280.50">
    <property type="match status" value="1"/>
</dbReference>
<reference evidence="3 4" key="1">
    <citation type="submission" date="2021-05" db="EMBL/GenBank/DDBJ databases">
        <title>Genome Assembly of Synthetic Allotetraploid Brassica napus Reveals Homoeologous Exchanges between Subgenomes.</title>
        <authorList>
            <person name="Davis J.T."/>
        </authorList>
    </citation>
    <scope>NUCLEOTIDE SEQUENCE [LARGE SCALE GENOMIC DNA]</scope>
    <source>
        <strain evidence="4">cv. Da-Ae</strain>
        <tissue evidence="3">Seedling</tissue>
    </source>
</reference>
<dbReference type="InterPro" id="IPR041567">
    <property type="entry name" value="COI1_F-box"/>
</dbReference>
<keyword evidence="4" id="KW-1185">Reference proteome</keyword>
<evidence type="ECO:0000256" key="1">
    <source>
        <dbReference type="ARBA" id="ARBA00023294"/>
    </source>
</evidence>
<proteinExistence type="predicted"/>
<dbReference type="EMBL" id="JAGKQM010000009">
    <property type="protein sequence ID" value="KAH0913289.1"/>
    <property type="molecule type" value="Genomic_DNA"/>
</dbReference>
<comment type="caution">
    <text evidence="3">The sequence shown here is derived from an EMBL/GenBank/DDBJ whole genome shotgun (WGS) entry which is preliminary data.</text>
</comment>
<dbReference type="CDD" id="cd22159">
    <property type="entry name" value="F-box_AtTIR1-like"/>
    <property type="match status" value="1"/>
</dbReference>
<dbReference type="SMART" id="SM00367">
    <property type="entry name" value="LRR_CC"/>
    <property type="match status" value="4"/>
</dbReference>
<dbReference type="InterPro" id="IPR001611">
    <property type="entry name" value="Leu-rich_rpt"/>
</dbReference>
<keyword evidence="1" id="KW-0927">Auxin signaling pathway</keyword>
<evidence type="ECO:0000313" key="3">
    <source>
        <dbReference type="EMBL" id="KAH0913289.1"/>
    </source>
</evidence>
<organism evidence="3 4">
    <name type="scientific">Brassica napus</name>
    <name type="common">Rape</name>
    <dbReference type="NCBI Taxonomy" id="3708"/>
    <lineage>
        <taxon>Eukaryota</taxon>
        <taxon>Viridiplantae</taxon>
        <taxon>Streptophyta</taxon>
        <taxon>Embryophyta</taxon>
        <taxon>Tracheophyta</taxon>
        <taxon>Spermatophyta</taxon>
        <taxon>Magnoliopsida</taxon>
        <taxon>eudicotyledons</taxon>
        <taxon>Gunneridae</taxon>
        <taxon>Pentapetalae</taxon>
        <taxon>rosids</taxon>
        <taxon>malvids</taxon>
        <taxon>Brassicales</taxon>
        <taxon>Brassicaceae</taxon>
        <taxon>Brassiceae</taxon>
        <taxon>Brassica</taxon>
    </lineage>
</organism>
<name>A0ABQ8C885_BRANA</name>
<dbReference type="Pfam" id="PF18791">
    <property type="entry name" value="Transp_inhibit"/>
    <property type="match status" value="1"/>
</dbReference>
<dbReference type="InterPro" id="IPR001810">
    <property type="entry name" value="F-box_dom"/>
</dbReference>
<dbReference type="SUPFAM" id="SSF52047">
    <property type="entry name" value="RNI-like"/>
    <property type="match status" value="1"/>
</dbReference>
<dbReference type="Proteomes" id="UP000824890">
    <property type="component" value="Unassembled WGS sequence"/>
</dbReference>
<dbReference type="PANTHER" id="PTHR16134">
    <property type="entry name" value="F-BOX/TPR REPEAT PROTEIN POF3"/>
    <property type="match status" value="1"/>
</dbReference>
<dbReference type="Pfam" id="PF18511">
    <property type="entry name" value="F-box_5"/>
    <property type="match status" value="1"/>
</dbReference>
<sequence>MNYFPDEVIEHIFDFIASHKDRNSISLVSKSWHKIERCSRKRVFIGNCYAINPERLIERFPSLRSLTLKGKPHFADFNLVPHEWGGFVHPWIVALAKARVGLEELRLKRMVVSDESLELLSRSFSSFKSLVLVSCEGFTTDGLASVAANCRHLRELDLQENEIDDHRGQWLNCFPESSTALTSLNFSCLKGETNLAALERLVARSPNLESLKVNRAVPLDALTRLMSCAPQLVDLGVGSYENEPDQESFMKLMAAIKKCTELRSLSGFSEVAPLCLTAFYPICQNLTSLNLSYAAEIQGNHLISIGDKGLEVVASTCKELQELRVFPSDLHDEEDNDTAVTEIGLVAISAGCPKLHSILYFCKQMTNAALITVAKNCPNFIRFRLCILEPNKPDHTTSQSLDEGFGAIVQACKGLRRLSVSGLLTDKVFLYIGMYAEQLEMLSIAFAGDTDKGMLYVLNGCKKMRKLEIRDSPFGNAALLADVDKYRTMRSLWMSSCEVTLGGCKRLARNAPWLNVEIINENENNDVMERNEEDEREKVDRLYLYRTVVGARKDAPPCVTIL</sequence>
<dbReference type="InterPro" id="IPR032675">
    <property type="entry name" value="LRR_dom_sf"/>
</dbReference>
<dbReference type="SMART" id="SM00256">
    <property type="entry name" value="FBOX"/>
    <property type="match status" value="1"/>
</dbReference>
<dbReference type="InterPro" id="IPR006553">
    <property type="entry name" value="Leu-rich_rpt_Cys-con_subtyp"/>
</dbReference>
<dbReference type="Gene3D" id="3.80.10.10">
    <property type="entry name" value="Ribonuclease Inhibitor"/>
    <property type="match status" value="1"/>
</dbReference>
<accession>A0ABQ8C885</accession>
<dbReference type="Pfam" id="PF13516">
    <property type="entry name" value="LRR_6"/>
    <property type="match status" value="1"/>
</dbReference>
<protein>
    <recommendedName>
        <fullName evidence="2">F-box domain-containing protein</fullName>
    </recommendedName>
</protein>
<evidence type="ECO:0000259" key="2">
    <source>
        <dbReference type="SMART" id="SM00256"/>
    </source>
</evidence>
<feature type="domain" description="F-box" evidence="2">
    <location>
        <begin position="4"/>
        <end position="45"/>
    </location>
</feature>
<dbReference type="PANTHER" id="PTHR16134:SF45">
    <property type="entry name" value="PROTEIN AUXIN SIGNALING F-BOX 3"/>
    <property type="match status" value="1"/>
</dbReference>
<gene>
    <name evidence="3" type="ORF">HID58_036610</name>
</gene>
<evidence type="ECO:0000313" key="4">
    <source>
        <dbReference type="Proteomes" id="UP000824890"/>
    </source>
</evidence>